<evidence type="ECO:0000313" key="1">
    <source>
        <dbReference type="EMBL" id="GLY75047.1"/>
    </source>
</evidence>
<comment type="caution">
    <text evidence="1">The sequence shown here is derived from an EMBL/GenBank/DDBJ whole genome shotgun (WGS) entry which is preliminary data.</text>
</comment>
<dbReference type="Gene3D" id="3.40.50.720">
    <property type="entry name" value="NAD(P)-binding Rossmann-like Domain"/>
    <property type="match status" value="1"/>
</dbReference>
<dbReference type="AlphaFoldDB" id="A0A9W6RJ92"/>
<dbReference type="InterPro" id="IPR036291">
    <property type="entry name" value="NAD(P)-bd_dom_sf"/>
</dbReference>
<sequence length="49" mass="5383">MAGDIDETRDVLAEVTAAAVPLHVGFQRRFDAGYQTVRQAVRDGRPGRL</sequence>
<gene>
    <name evidence="1" type="ORF">Airi01_033140</name>
</gene>
<accession>A0A9W6RJ92</accession>
<dbReference type="EMBL" id="BSTJ01000003">
    <property type="protein sequence ID" value="GLY75047.1"/>
    <property type="molecule type" value="Genomic_DNA"/>
</dbReference>
<dbReference type="Proteomes" id="UP001165135">
    <property type="component" value="Unassembled WGS sequence"/>
</dbReference>
<evidence type="ECO:0000313" key="2">
    <source>
        <dbReference type="Proteomes" id="UP001165135"/>
    </source>
</evidence>
<name>A0A9W6RJ92_9ACTN</name>
<dbReference type="SUPFAM" id="SSF51735">
    <property type="entry name" value="NAD(P)-binding Rossmann-fold domains"/>
    <property type="match status" value="1"/>
</dbReference>
<organism evidence="1 2">
    <name type="scientific">Actinoallomurus iriomotensis</name>
    <dbReference type="NCBI Taxonomy" id="478107"/>
    <lineage>
        <taxon>Bacteria</taxon>
        <taxon>Bacillati</taxon>
        <taxon>Actinomycetota</taxon>
        <taxon>Actinomycetes</taxon>
        <taxon>Streptosporangiales</taxon>
        <taxon>Thermomonosporaceae</taxon>
        <taxon>Actinoallomurus</taxon>
    </lineage>
</organism>
<reference evidence="1" key="1">
    <citation type="submission" date="2023-03" db="EMBL/GenBank/DDBJ databases">
        <title>Actinoallomurus iriomotensis NBRC 103681.</title>
        <authorList>
            <person name="Ichikawa N."/>
            <person name="Sato H."/>
            <person name="Tonouchi N."/>
        </authorList>
    </citation>
    <scope>NUCLEOTIDE SEQUENCE</scope>
    <source>
        <strain evidence="1">NBRC 103681</strain>
    </source>
</reference>
<protein>
    <submittedName>
        <fullName evidence="1">Uncharacterized protein</fullName>
    </submittedName>
</protein>
<proteinExistence type="predicted"/>